<dbReference type="PANTHER" id="PTHR31268:SF32">
    <property type="entry name" value="GALACTINOL--SUCROSE GALACTOSYLTRANSFERASE 2-RELATED"/>
    <property type="match status" value="1"/>
</dbReference>
<dbReference type="InterPro" id="IPR017853">
    <property type="entry name" value="GH"/>
</dbReference>
<dbReference type="InterPro" id="IPR013785">
    <property type="entry name" value="Aldolase_TIM"/>
</dbReference>
<evidence type="ECO:0000313" key="2">
    <source>
        <dbReference type="EMBL" id="KFJ01817.1"/>
    </source>
</evidence>
<protein>
    <submittedName>
        <fullName evidence="2">Raffinose synthase or seed imbibition protein Sip1/Alpha-galactosidase</fullName>
        <ecNumber evidence="2">3.2.1.22</ecNumber>
    </submittedName>
</protein>
<dbReference type="PANTHER" id="PTHR31268">
    <property type="match status" value="1"/>
</dbReference>
<dbReference type="Proteomes" id="UP000029003">
    <property type="component" value="Unassembled WGS sequence"/>
</dbReference>
<proteinExistence type="predicted"/>
<organism evidence="2 3">
    <name type="scientific">Bifidobacterium thermacidophilum subsp. thermacidophilum</name>
    <dbReference type="NCBI Taxonomy" id="79262"/>
    <lineage>
        <taxon>Bacteria</taxon>
        <taxon>Bacillati</taxon>
        <taxon>Actinomycetota</taxon>
        <taxon>Actinomycetes</taxon>
        <taxon>Bifidobacteriales</taxon>
        <taxon>Bifidobacteriaceae</taxon>
        <taxon>Bifidobacterium</taxon>
    </lineage>
</organism>
<evidence type="ECO:0000256" key="1">
    <source>
        <dbReference type="ARBA" id="ARBA00023277"/>
    </source>
</evidence>
<accession>A0A087E216</accession>
<dbReference type="SUPFAM" id="SSF51445">
    <property type="entry name" value="(Trans)glycosidases"/>
    <property type="match status" value="1"/>
</dbReference>
<evidence type="ECO:0000313" key="3">
    <source>
        <dbReference type="Proteomes" id="UP000029003"/>
    </source>
</evidence>
<keyword evidence="1" id="KW-0119">Carbohydrate metabolism</keyword>
<dbReference type="EMBL" id="JGZT01000007">
    <property type="protein sequence ID" value="KFJ01817.1"/>
    <property type="molecule type" value="Genomic_DNA"/>
</dbReference>
<reference evidence="2 3" key="1">
    <citation type="submission" date="2014-03" db="EMBL/GenBank/DDBJ databases">
        <title>Genomics of Bifidobacteria.</title>
        <authorList>
            <person name="Ventura M."/>
            <person name="Milani C."/>
            <person name="Lugli G.A."/>
        </authorList>
    </citation>
    <scope>NUCLEOTIDE SEQUENCE [LARGE SCALE GENOMIC DNA]</scope>
    <source>
        <strain evidence="2 3">LMG 21395</strain>
    </source>
</reference>
<dbReference type="GO" id="GO:0004557">
    <property type="term" value="F:alpha-galactosidase activity"/>
    <property type="evidence" value="ECO:0007669"/>
    <property type="project" value="UniProtKB-EC"/>
</dbReference>
<dbReference type="RefSeq" id="WP_052316545.1">
    <property type="nucleotide sequence ID" value="NZ_JGZT01000007.1"/>
</dbReference>
<dbReference type="EC" id="3.2.1.22" evidence="2"/>
<comment type="caution">
    <text evidence="2">The sequence shown here is derived from an EMBL/GenBank/DDBJ whole genome shotgun (WGS) entry which is preliminary data.</text>
</comment>
<keyword evidence="2" id="KW-0326">Glycosidase</keyword>
<dbReference type="OrthoDB" id="9758822at2"/>
<sequence>MNNVCPIDVVRVQSSILKEDTHECKECAVPATAVNIEPVRGDDAVWSLSICTETGPAKREQQFIACDSFAPCDAVRVSCRVGVADGQILALYQHKEWWMRPAWCSAPTQIPFGTQLLLWRWKGRDDSVRWSAVLAVCDADARTDIRGDEQGITFVVSSNRMGMTRIEATLGFMASAETPYRAVQVCVSAAAGRTGISTRRRKSFPDNLSGLGWCTWDSLGQDVNERQIIEKMQEFHDLGVHISWVLIDDGWSDVDRLQQKLRSFDADPERFPQGLGHTIDVLKQRFGVQHVGVWQAFQGYWNGIDPDGPVADAFGDCLTRCPSGALVPGPTHDQAAQFWNAWESKMSEQGIDVLKVDSQGSISVMTMGAESFGESTVGRHLGLEDAADRMNAALINCMAMTPENFWHSDRAQVARTSDDFLPREPKSLDEHLIQNAYCSLLLGELVYPDWDMFWSEHPYARASVLSRVFSGGPVYCSDALGHTDVSVLRGVLENDGHVPHPDAPGVLVEESLLNDPRSSDVPLGIRASFGGCERMLFVGLRQRQMQHVDLTADVPMKVSGPDSDTVVHLQQGDHARFDLSYGQALLVDVDRTPDPTCCGISNHPRR</sequence>
<dbReference type="InterPro" id="IPR008811">
    <property type="entry name" value="Glycosyl_hydrolases_36"/>
</dbReference>
<dbReference type="Pfam" id="PF05691">
    <property type="entry name" value="Raffinose_syn"/>
    <property type="match status" value="2"/>
</dbReference>
<keyword evidence="2" id="KW-0378">Hydrolase</keyword>
<gene>
    <name evidence="2" type="ORF">THER5_0005</name>
</gene>
<dbReference type="Gene3D" id="3.20.20.70">
    <property type="entry name" value="Aldolase class I"/>
    <property type="match status" value="1"/>
</dbReference>
<dbReference type="AlphaFoldDB" id="A0A087E216"/>
<name>A0A087E216_9BIFI</name>